<sequence>MTVAEKLKHIFKSFYNRIIGKRQDPIFIVGTGRCGSTLLVDILMTNPDIQIDQNEQYDWFLPEANDKGKKHNPIYSDIVNFEITVKKSLEKWTPFYKSKLRIMMDAKMNKTNRRFFFKSPAITFMLPEIEKLYPRAKYIHLYRNGFAVARSWFKKEYFRVQEYQDNFTEDEFIIECAKYYNASILVINDFFKDLTEDQKFEISYEKLAKNPEEEINKLLKFSNVKSNCNFDFSQVKSTNFKIEKIEEPLKSNLETIMHKSLKSLHYI</sequence>
<dbReference type="GO" id="GO:0016740">
    <property type="term" value="F:transferase activity"/>
    <property type="evidence" value="ECO:0007669"/>
    <property type="project" value="UniProtKB-KW"/>
</dbReference>
<dbReference type="SUPFAM" id="SSF52540">
    <property type="entry name" value="P-loop containing nucleoside triphosphate hydrolases"/>
    <property type="match status" value="1"/>
</dbReference>
<dbReference type="Pfam" id="PF13469">
    <property type="entry name" value="Sulfotransfer_3"/>
    <property type="match status" value="1"/>
</dbReference>
<dbReference type="PANTHER" id="PTHR12788">
    <property type="entry name" value="PROTEIN-TYROSINE SULFOTRANSFERASE 2"/>
    <property type="match status" value="1"/>
</dbReference>
<evidence type="ECO:0000313" key="3">
    <source>
        <dbReference type="Proteomes" id="UP001285855"/>
    </source>
</evidence>
<keyword evidence="1 2" id="KW-0808">Transferase</keyword>
<evidence type="ECO:0000313" key="2">
    <source>
        <dbReference type="EMBL" id="MDY2587165.1"/>
    </source>
</evidence>
<dbReference type="InterPro" id="IPR027417">
    <property type="entry name" value="P-loop_NTPase"/>
</dbReference>
<protein>
    <submittedName>
        <fullName evidence="2">Sulfotransferase</fullName>
        <ecNumber evidence="2">2.8.2.-</ecNumber>
    </submittedName>
</protein>
<gene>
    <name evidence="2" type="ORF">SNF14_07425</name>
</gene>
<dbReference type="Gene3D" id="3.40.50.300">
    <property type="entry name" value="P-loop containing nucleotide triphosphate hydrolases"/>
    <property type="match status" value="1"/>
</dbReference>
<dbReference type="EC" id="2.8.2.-" evidence="2"/>
<dbReference type="RefSeq" id="WP_320555537.1">
    <property type="nucleotide sequence ID" value="NZ_JAXDAE010000006.1"/>
</dbReference>
<dbReference type="EMBL" id="JAXDAE010000006">
    <property type="protein sequence ID" value="MDY2587165.1"/>
    <property type="molecule type" value="Genomic_DNA"/>
</dbReference>
<organism evidence="2 3">
    <name type="scientific">Winogradskyella aquimaris</name>
    <dbReference type="NCBI Taxonomy" id="864074"/>
    <lineage>
        <taxon>Bacteria</taxon>
        <taxon>Pseudomonadati</taxon>
        <taxon>Bacteroidota</taxon>
        <taxon>Flavobacteriia</taxon>
        <taxon>Flavobacteriales</taxon>
        <taxon>Flavobacteriaceae</taxon>
        <taxon>Winogradskyella</taxon>
    </lineage>
</organism>
<evidence type="ECO:0000256" key="1">
    <source>
        <dbReference type="ARBA" id="ARBA00022679"/>
    </source>
</evidence>
<proteinExistence type="predicted"/>
<comment type="caution">
    <text evidence="2">The sequence shown here is derived from an EMBL/GenBank/DDBJ whole genome shotgun (WGS) entry which is preliminary data.</text>
</comment>
<dbReference type="PANTHER" id="PTHR12788:SF10">
    <property type="entry name" value="PROTEIN-TYROSINE SULFOTRANSFERASE"/>
    <property type="match status" value="1"/>
</dbReference>
<accession>A0ABU5ENR4</accession>
<keyword evidence="3" id="KW-1185">Reference proteome</keyword>
<name>A0ABU5ENR4_9FLAO</name>
<dbReference type="Proteomes" id="UP001285855">
    <property type="component" value="Unassembled WGS sequence"/>
</dbReference>
<reference evidence="2 3" key="1">
    <citation type="submission" date="2023-11" db="EMBL/GenBank/DDBJ databases">
        <title>Winogradskyella pelagius sp. nov., isolated from coastal sediment.</title>
        <authorList>
            <person name="Li F."/>
        </authorList>
    </citation>
    <scope>NUCLEOTIDE SEQUENCE [LARGE SCALE GENOMIC DNA]</scope>
    <source>
        <strain evidence="2 3">KCTC 23502</strain>
    </source>
</reference>
<dbReference type="InterPro" id="IPR026634">
    <property type="entry name" value="TPST-like"/>
</dbReference>